<evidence type="ECO:0000256" key="1">
    <source>
        <dbReference type="ARBA" id="ARBA00001946"/>
    </source>
</evidence>
<dbReference type="PANTHER" id="PTHR32308">
    <property type="entry name" value="LYASE BETA SUBUNIT, PUTATIVE (AFU_ORTHOLOGUE AFUA_4G13030)-RELATED"/>
    <property type="match status" value="1"/>
</dbReference>
<keyword evidence="2 5" id="KW-0479">Metal-binding</keyword>
<name>W4LW82_ENTF1</name>
<dbReference type="InterPro" id="IPR011206">
    <property type="entry name" value="Citrate_lyase_beta/mcl1/mcl2"/>
</dbReference>
<dbReference type="Pfam" id="PF03328">
    <property type="entry name" value="HpcH_HpaI"/>
    <property type="match status" value="1"/>
</dbReference>
<comment type="cofactor">
    <cofactor evidence="1">
        <name>Mg(2+)</name>
        <dbReference type="ChEBI" id="CHEBI:18420"/>
    </cofactor>
</comment>
<dbReference type="PANTHER" id="PTHR32308:SF10">
    <property type="entry name" value="CITRATE LYASE SUBUNIT BETA"/>
    <property type="match status" value="1"/>
</dbReference>
<feature type="binding site" evidence="4">
    <location>
        <position position="70"/>
    </location>
    <ligand>
        <name>substrate</name>
    </ligand>
</feature>
<evidence type="ECO:0000313" key="7">
    <source>
        <dbReference type="EMBL" id="ETX01637.1"/>
    </source>
</evidence>
<sequence>MATEVRPRRSMLFMPGSNARAIEKAKTLPADGLIFDLEDAVAPDAKVMAREQVCAAVRAGGYGARELVVRANGLTTPWGRDDLAAVATCGAHAVLVPKVESADGVRQVISILTEHGGPDSLAVWCMLETPFGILRAESIATASPRVAALVMGTSDLTKDLQAKHTRERLPLLHSLGHCLLVGRAYGLVVLDGVHLDLSDDEGFAEVCRQGVEMGFDGKTLIHPKTIEAANAAYAPSPEDVAWARRVMQAHADAEAQGQGVVLVDGQLIENLHVESAQRVVRIAELIAGLGCP</sequence>
<evidence type="ECO:0000256" key="3">
    <source>
        <dbReference type="ARBA" id="ARBA00022842"/>
    </source>
</evidence>
<feature type="binding site" evidence="5">
    <location>
        <position position="155"/>
    </location>
    <ligand>
        <name>Mg(2+)</name>
        <dbReference type="ChEBI" id="CHEBI:18420"/>
    </ligand>
</feature>
<gene>
    <name evidence="7" type="ORF">ETSY1_06650</name>
</gene>
<dbReference type="SUPFAM" id="SSF51621">
    <property type="entry name" value="Phosphoenolpyruvate/pyruvate domain"/>
    <property type="match status" value="1"/>
</dbReference>
<feature type="domain" description="HpcH/HpaI aldolase/citrate lyase" evidence="6">
    <location>
        <begin position="9"/>
        <end position="223"/>
    </location>
</feature>
<keyword evidence="3 5" id="KW-0460">Magnesium</keyword>
<dbReference type="AlphaFoldDB" id="W4LW82"/>
<dbReference type="Proteomes" id="UP000019141">
    <property type="component" value="Unassembled WGS sequence"/>
</dbReference>
<protein>
    <submittedName>
        <fullName evidence="7">(3S)-malyl-CoA thiolesterase</fullName>
    </submittedName>
</protein>
<evidence type="ECO:0000313" key="8">
    <source>
        <dbReference type="Proteomes" id="UP000019141"/>
    </source>
</evidence>
<evidence type="ECO:0000256" key="5">
    <source>
        <dbReference type="PIRSR" id="PIRSR015582-2"/>
    </source>
</evidence>
<dbReference type="EMBL" id="AZHW01000211">
    <property type="protein sequence ID" value="ETX01637.1"/>
    <property type="molecule type" value="Genomic_DNA"/>
</dbReference>
<dbReference type="Gene3D" id="3.20.20.60">
    <property type="entry name" value="Phosphoenolpyruvate-binding domains"/>
    <property type="match status" value="1"/>
</dbReference>
<reference evidence="7 8" key="1">
    <citation type="journal article" date="2014" name="Nature">
        <title>An environmental bacterial taxon with a large and distinct metabolic repertoire.</title>
        <authorList>
            <person name="Wilson M.C."/>
            <person name="Mori T."/>
            <person name="Ruckert C."/>
            <person name="Uria A.R."/>
            <person name="Helf M.J."/>
            <person name="Takada K."/>
            <person name="Gernert C."/>
            <person name="Steffens U.A."/>
            <person name="Heycke N."/>
            <person name="Schmitt S."/>
            <person name="Rinke C."/>
            <person name="Helfrich E.J."/>
            <person name="Brachmann A.O."/>
            <person name="Gurgui C."/>
            <person name="Wakimoto T."/>
            <person name="Kracht M."/>
            <person name="Crusemann M."/>
            <person name="Hentschel U."/>
            <person name="Abe I."/>
            <person name="Matsunaga S."/>
            <person name="Kalinowski J."/>
            <person name="Takeyama H."/>
            <person name="Piel J."/>
        </authorList>
    </citation>
    <scope>NUCLEOTIDE SEQUENCE [LARGE SCALE GENOMIC DNA]</scope>
    <source>
        <strain evidence="8">TSY1</strain>
    </source>
</reference>
<accession>W4LW82</accession>
<organism evidence="7 8">
    <name type="scientific">Entotheonella factor</name>
    <dbReference type="NCBI Taxonomy" id="1429438"/>
    <lineage>
        <taxon>Bacteria</taxon>
        <taxon>Pseudomonadati</taxon>
        <taxon>Nitrospinota/Tectimicrobiota group</taxon>
        <taxon>Candidatus Tectimicrobiota</taxon>
        <taxon>Candidatus Entotheonellia</taxon>
        <taxon>Candidatus Entotheonellales</taxon>
        <taxon>Candidatus Entotheonellaceae</taxon>
        <taxon>Candidatus Entotheonella</taxon>
    </lineage>
</organism>
<evidence type="ECO:0000256" key="4">
    <source>
        <dbReference type="PIRSR" id="PIRSR015582-1"/>
    </source>
</evidence>
<dbReference type="InterPro" id="IPR005000">
    <property type="entry name" value="Aldolase/citrate-lyase_domain"/>
</dbReference>
<dbReference type="InterPro" id="IPR015813">
    <property type="entry name" value="Pyrv/PenolPyrv_kinase-like_dom"/>
</dbReference>
<dbReference type="HOGENOM" id="CLU_044864_0_1_7"/>
<feature type="binding site" evidence="5">
    <location>
        <position position="128"/>
    </location>
    <ligand>
        <name>Mg(2+)</name>
        <dbReference type="ChEBI" id="CHEBI:18420"/>
    </ligand>
</feature>
<feature type="binding site" evidence="4">
    <location>
        <position position="128"/>
    </location>
    <ligand>
        <name>substrate</name>
    </ligand>
</feature>
<dbReference type="GO" id="GO:0003824">
    <property type="term" value="F:catalytic activity"/>
    <property type="evidence" value="ECO:0007669"/>
    <property type="project" value="InterPro"/>
</dbReference>
<dbReference type="GO" id="GO:0006107">
    <property type="term" value="P:oxaloacetate metabolic process"/>
    <property type="evidence" value="ECO:0007669"/>
    <property type="project" value="TreeGrafter"/>
</dbReference>
<comment type="caution">
    <text evidence="7">The sequence shown here is derived from an EMBL/GenBank/DDBJ whole genome shotgun (WGS) entry which is preliminary data.</text>
</comment>
<evidence type="ECO:0000259" key="6">
    <source>
        <dbReference type="Pfam" id="PF03328"/>
    </source>
</evidence>
<proteinExistence type="predicted"/>
<dbReference type="InterPro" id="IPR040442">
    <property type="entry name" value="Pyrv_kinase-like_dom_sf"/>
</dbReference>
<dbReference type="PIRSF" id="PIRSF015582">
    <property type="entry name" value="Cit_lyase_B"/>
    <property type="match status" value="1"/>
</dbReference>
<keyword evidence="8" id="KW-1185">Reference proteome</keyword>
<evidence type="ECO:0000256" key="2">
    <source>
        <dbReference type="ARBA" id="ARBA00022723"/>
    </source>
</evidence>
<dbReference type="GO" id="GO:0000287">
    <property type="term" value="F:magnesium ion binding"/>
    <property type="evidence" value="ECO:0007669"/>
    <property type="project" value="TreeGrafter"/>
</dbReference>